<reference evidence="3" key="2">
    <citation type="submission" date="2019-01" db="UniProtKB">
        <authorList>
            <consortium name="EnsemblPlants"/>
        </authorList>
    </citation>
    <scope>IDENTIFICATION</scope>
    <source>
        <strain evidence="3">cv. Heinz 1706</strain>
    </source>
</reference>
<feature type="compositionally biased region" description="Basic and acidic residues" evidence="2">
    <location>
        <begin position="1"/>
        <end position="21"/>
    </location>
</feature>
<dbReference type="InterPro" id="IPR040361">
    <property type="entry name" value="TPD1"/>
</dbReference>
<evidence type="ECO:0000256" key="2">
    <source>
        <dbReference type="SAM" id="MobiDB-lite"/>
    </source>
</evidence>
<keyword evidence="4" id="KW-1185">Reference proteome</keyword>
<evidence type="ECO:0000256" key="1">
    <source>
        <dbReference type="ARBA" id="ARBA00022729"/>
    </source>
</evidence>
<dbReference type="EnsemblPlants" id="Solyc11g005845.1.1">
    <property type="protein sequence ID" value="Solyc11g005845.1.1.1"/>
    <property type="gene ID" value="Solyc11g005845.1"/>
</dbReference>
<name>A0A3Q7IQ46_SOLLC</name>
<dbReference type="AlphaFoldDB" id="A0A3Q7IQ46"/>
<dbReference type="PANTHER" id="PTHR33184">
    <property type="entry name" value="PROTEIN TAPETUM DETERMINANT 1-LIKE-RELATED"/>
    <property type="match status" value="1"/>
</dbReference>
<protein>
    <submittedName>
        <fullName evidence="3">Uncharacterized protein</fullName>
    </submittedName>
</protein>
<dbReference type="Proteomes" id="UP000004994">
    <property type="component" value="Chromosome 11"/>
</dbReference>
<keyword evidence="1" id="KW-0732">Signal</keyword>
<dbReference type="Gramene" id="Solyc11g005845.1.1">
    <property type="protein sequence ID" value="Solyc11g005845.1.1.1"/>
    <property type="gene ID" value="Solyc11g005845.1"/>
</dbReference>
<proteinExistence type="predicted"/>
<dbReference type="Pfam" id="PF24068">
    <property type="entry name" value="TPD1_C"/>
    <property type="match status" value="1"/>
</dbReference>
<evidence type="ECO:0000313" key="3">
    <source>
        <dbReference type="EnsemblPlants" id="Solyc11g005845.1.1.1"/>
    </source>
</evidence>
<dbReference type="InParanoid" id="A0A3Q7IQ46"/>
<feature type="region of interest" description="Disordered" evidence="2">
    <location>
        <begin position="1"/>
        <end position="23"/>
    </location>
</feature>
<evidence type="ECO:0000313" key="4">
    <source>
        <dbReference type="Proteomes" id="UP000004994"/>
    </source>
</evidence>
<dbReference type="PANTHER" id="PTHR33184:SF73">
    <property type="match status" value="1"/>
</dbReference>
<accession>A0A3Q7IQ46</accession>
<dbReference type="OMA" id="HVACGEF"/>
<sequence>MQTDDALRLEKKDNAIEESHSENMVTTCPKSRIQVSQGAIGTIGGIPQYRVQIVNGCESKCGSIHIACGEFASSKLINPMIFKRVAINDCLVNNGARMRSGQTISFTYTNTYKYPMVVASSRCN</sequence>
<reference evidence="3" key="1">
    <citation type="journal article" date="2012" name="Nature">
        <title>The tomato genome sequence provides insights into fleshy fruit evolution.</title>
        <authorList>
            <consortium name="Tomato Genome Consortium"/>
        </authorList>
    </citation>
    <scope>NUCLEOTIDE SEQUENCE [LARGE SCALE GENOMIC DNA]</scope>
    <source>
        <strain evidence="3">cv. Heinz 1706</strain>
    </source>
</reference>
<dbReference type="STRING" id="4081.A0A3Q7IQ46"/>
<organism evidence="3">
    <name type="scientific">Solanum lycopersicum</name>
    <name type="common">Tomato</name>
    <name type="synonym">Lycopersicon esculentum</name>
    <dbReference type="NCBI Taxonomy" id="4081"/>
    <lineage>
        <taxon>Eukaryota</taxon>
        <taxon>Viridiplantae</taxon>
        <taxon>Streptophyta</taxon>
        <taxon>Embryophyta</taxon>
        <taxon>Tracheophyta</taxon>
        <taxon>Spermatophyta</taxon>
        <taxon>Magnoliopsida</taxon>
        <taxon>eudicotyledons</taxon>
        <taxon>Gunneridae</taxon>
        <taxon>Pentapetalae</taxon>
        <taxon>asterids</taxon>
        <taxon>lamiids</taxon>
        <taxon>Solanales</taxon>
        <taxon>Solanaceae</taxon>
        <taxon>Solanoideae</taxon>
        <taxon>Solaneae</taxon>
        <taxon>Solanum</taxon>
        <taxon>Solanum subgen. Lycopersicon</taxon>
    </lineage>
</organism>
<dbReference type="GO" id="GO:0001709">
    <property type="term" value="P:cell fate determination"/>
    <property type="evidence" value="ECO:0000318"/>
    <property type="project" value="GO_Central"/>
</dbReference>